<dbReference type="FunFam" id="3.30.70.270:FF:000026">
    <property type="entry name" value="Transposon Ty3-G Gag-Pol polyprotein"/>
    <property type="match status" value="1"/>
</dbReference>
<dbReference type="GO" id="GO:0003964">
    <property type="term" value="F:RNA-directed DNA polymerase activity"/>
    <property type="evidence" value="ECO:0007669"/>
    <property type="project" value="UniProtKB-KW"/>
</dbReference>
<evidence type="ECO:0000259" key="3">
    <source>
        <dbReference type="Pfam" id="PF17919"/>
    </source>
</evidence>
<sequence length="978" mass="111674">EQDNTFDADVDEPPTMFMANLSSVDLIYNEAGPLYDSDTLSEVQDHDNYLDNVLVYHEVQEMQNDVQQSYVVPQMLNIRVIVILVHMNKTIVCKTDILVFRSETNFNKLKEQLQRKDNTIRTLKEKISHMTERCSEADRSLDVKALISQNKELIENVTTLQEQNEPFRAENEKVKQHYKELYDSIKIMRAKTIKKTSSLLTENEKLKAWLKGKMECVTMNTVKPKVLAPGFSKHMMGNHSRLKDFIKKFIGTVRFRNDHFGAIMGYEDYVIGDSVIFRRDLPRDNPLVNVEVLRYNIKRSKSENKGIVPTDVELVLEQTQQVTLENPYPMDDERMWDADCVVALTLGSAVTIPETANEFAIKGNAPNGHGHNLSKGDIIIIFYHGLNEITQEVLNAAASGSSNSDTEKIMARIDAMTLKMDAQYKELQTHAKKTKPNLNEDDIPMSREEEAKFMQTFPDLGAIINLMSYSLYAKLSLETLKPTKMSVRLADRSFQYPIGIAENMLVEVVIQVKQKQLNLGVGTERIIFNIDSAMKHSYSNDDKCFSINVIDEILEEDFDALLDEGSKILHSIERTLLEEEIFAEFDEFMAMIADINSDSESDTKDPPFEKITINIDYKIKTSLEEPPTNLKLKPLPDNLEYVFLEEPFFFLPWVSHIQCVPKKYGITVVINEDDELVPTRTVMGWRLGKMSLHGQRRIVLGHKVSNTGLEVDKAKIDVISKLPPPTNIKGIKSFLGHASFYRRFIKDFSKIARPLTKLLEKDTQFEFDDECQKALEFLKEKLTCAPVIVNPNWNLPFKLMCDASDFVVEPSYVKKMAFRTAYKTPTETTPYKLKLIYGKNCHLPFEMEHRAYWALKNCNPDLIAAAMKNDDGNLKEMRLVDVICNQRNAKRDLKLQWHAVRSNEECEMGKKGCLAKHPSNGSGSVGSIRRIQSMDTAYPFYGYGVSISAVSDGDEENDDEATLTEGHNGKHCNRGRKE</sequence>
<dbReference type="InterPro" id="IPR041577">
    <property type="entry name" value="RT_RNaseH_2"/>
</dbReference>
<dbReference type="InterPro" id="IPR043502">
    <property type="entry name" value="DNA/RNA_pol_sf"/>
</dbReference>
<keyword evidence="4" id="KW-0808">Transferase</keyword>
<dbReference type="Gene3D" id="3.30.70.270">
    <property type="match status" value="1"/>
</dbReference>
<feature type="compositionally biased region" description="Basic residues" evidence="2">
    <location>
        <begin position="969"/>
        <end position="978"/>
    </location>
</feature>
<accession>A0A6L2M9F3</accession>
<proteinExistence type="predicted"/>
<feature type="domain" description="Reverse transcriptase/retrotransposon-derived protein RNase H-like" evidence="3">
    <location>
        <begin position="767"/>
        <end position="808"/>
    </location>
</feature>
<dbReference type="SUPFAM" id="SSF56672">
    <property type="entry name" value="DNA/RNA polymerases"/>
    <property type="match status" value="1"/>
</dbReference>
<keyword evidence="1" id="KW-0175">Coiled coil</keyword>
<name>A0A6L2M9F3_TANCI</name>
<evidence type="ECO:0000313" key="4">
    <source>
        <dbReference type="EMBL" id="GEU70260.1"/>
    </source>
</evidence>
<evidence type="ECO:0000256" key="1">
    <source>
        <dbReference type="SAM" id="Coils"/>
    </source>
</evidence>
<reference evidence="4" key="1">
    <citation type="journal article" date="2019" name="Sci. Rep.">
        <title>Draft genome of Tanacetum cinerariifolium, the natural source of mosquito coil.</title>
        <authorList>
            <person name="Yamashiro T."/>
            <person name="Shiraishi A."/>
            <person name="Satake H."/>
            <person name="Nakayama K."/>
        </authorList>
    </citation>
    <scope>NUCLEOTIDE SEQUENCE</scope>
</reference>
<feature type="compositionally biased region" description="Acidic residues" evidence="2">
    <location>
        <begin position="952"/>
        <end position="962"/>
    </location>
</feature>
<feature type="coiled-coil region" evidence="1">
    <location>
        <begin position="106"/>
        <end position="163"/>
    </location>
</feature>
<gene>
    <name evidence="4" type="ORF">Tci_042238</name>
</gene>
<feature type="region of interest" description="Disordered" evidence="2">
    <location>
        <begin position="951"/>
        <end position="978"/>
    </location>
</feature>
<keyword evidence="4" id="KW-0695">RNA-directed DNA polymerase</keyword>
<dbReference type="InterPro" id="IPR043128">
    <property type="entry name" value="Rev_trsase/Diguanyl_cyclase"/>
</dbReference>
<dbReference type="PANTHER" id="PTHR33064:SF39">
    <property type="match status" value="1"/>
</dbReference>
<evidence type="ECO:0000256" key="2">
    <source>
        <dbReference type="SAM" id="MobiDB-lite"/>
    </source>
</evidence>
<keyword evidence="4" id="KW-0548">Nucleotidyltransferase</keyword>
<dbReference type="Pfam" id="PF17919">
    <property type="entry name" value="RT_RNaseH_2"/>
    <property type="match status" value="1"/>
</dbReference>
<dbReference type="AlphaFoldDB" id="A0A6L2M9F3"/>
<organism evidence="4">
    <name type="scientific">Tanacetum cinerariifolium</name>
    <name type="common">Dalmatian daisy</name>
    <name type="synonym">Chrysanthemum cinerariifolium</name>
    <dbReference type="NCBI Taxonomy" id="118510"/>
    <lineage>
        <taxon>Eukaryota</taxon>
        <taxon>Viridiplantae</taxon>
        <taxon>Streptophyta</taxon>
        <taxon>Embryophyta</taxon>
        <taxon>Tracheophyta</taxon>
        <taxon>Spermatophyta</taxon>
        <taxon>Magnoliopsida</taxon>
        <taxon>eudicotyledons</taxon>
        <taxon>Gunneridae</taxon>
        <taxon>Pentapetalae</taxon>
        <taxon>asterids</taxon>
        <taxon>campanulids</taxon>
        <taxon>Asterales</taxon>
        <taxon>Asteraceae</taxon>
        <taxon>Asteroideae</taxon>
        <taxon>Anthemideae</taxon>
        <taxon>Anthemidinae</taxon>
        <taxon>Tanacetum</taxon>
    </lineage>
</organism>
<feature type="non-terminal residue" evidence="4">
    <location>
        <position position="1"/>
    </location>
</feature>
<comment type="caution">
    <text evidence="4">The sequence shown here is derived from an EMBL/GenBank/DDBJ whole genome shotgun (WGS) entry which is preliminary data.</text>
</comment>
<dbReference type="InterPro" id="IPR051320">
    <property type="entry name" value="Viral_Replic_Matur_Polypro"/>
</dbReference>
<dbReference type="PANTHER" id="PTHR33064">
    <property type="entry name" value="POL PROTEIN"/>
    <property type="match status" value="1"/>
</dbReference>
<protein>
    <submittedName>
        <fullName evidence="4">Reverse transcriptase domain-containing protein</fullName>
    </submittedName>
</protein>
<dbReference type="EMBL" id="BKCJ010006082">
    <property type="protein sequence ID" value="GEU70260.1"/>
    <property type="molecule type" value="Genomic_DNA"/>
</dbReference>